<dbReference type="AlphaFoldDB" id="A0A2N7U0S4"/>
<dbReference type="PRINTS" id="PR00149">
    <property type="entry name" value="FUMRATELYASE"/>
</dbReference>
<dbReference type="GO" id="GO:0004333">
    <property type="term" value="F:fumarate hydratase activity"/>
    <property type="evidence" value="ECO:0007669"/>
    <property type="project" value="UniProtKB-EC"/>
</dbReference>
<proteinExistence type="inferred from homology"/>
<comment type="caution">
    <text evidence="6">The sequence shown here is derived from an EMBL/GenBank/DDBJ whole genome shotgun (WGS) entry which is preliminary data.</text>
</comment>
<evidence type="ECO:0000313" key="6">
    <source>
        <dbReference type="EMBL" id="PMR74030.1"/>
    </source>
</evidence>
<evidence type="ECO:0000259" key="4">
    <source>
        <dbReference type="Pfam" id="PF00206"/>
    </source>
</evidence>
<dbReference type="EMBL" id="PNRF01000031">
    <property type="protein sequence ID" value="PMR74030.1"/>
    <property type="molecule type" value="Genomic_DNA"/>
</dbReference>
<dbReference type="GO" id="GO:0006108">
    <property type="term" value="P:malate metabolic process"/>
    <property type="evidence" value="ECO:0007669"/>
    <property type="project" value="TreeGrafter"/>
</dbReference>
<comment type="similarity">
    <text evidence="1">Belongs to the class-II fumarase/aspartase family. Fumarase subfamily.</text>
</comment>
<dbReference type="GO" id="GO:0006106">
    <property type="term" value="P:fumarate metabolic process"/>
    <property type="evidence" value="ECO:0007669"/>
    <property type="project" value="InterPro"/>
</dbReference>
<name>A0A2N7U0S4_9GAMM</name>
<dbReference type="PANTHER" id="PTHR11444:SF1">
    <property type="entry name" value="FUMARATE HYDRATASE, MITOCHONDRIAL"/>
    <property type="match status" value="1"/>
</dbReference>
<dbReference type="SUPFAM" id="SSF48557">
    <property type="entry name" value="L-aspartase-like"/>
    <property type="match status" value="1"/>
</dbReference>
<organism evidence="6 7">
    <name type="scientific">Billgrantia endophytica</name>
    <dbReference type="NCBI Taxonomy" id="2033802"/>
    <lineage>
        <taxon>Bacteria</taxon>
        <taxon>Pseudomonadati</taxon>
        <taxon>Pseudomonadota</taxon>
        <taxon>Gammaproteobacteria</taxon>
        <taxon>Oceanospirillales</taxon>
        <taxon>Halomonadaceae</taxon>
        <taxon>Billgrantia</taxon>
    </lineage>
</organism>
<evidence type="ECO:0000259" key="5">
    <source>
        <dbReference type="Pfam" id="PF10415"/>
    </source>
</evidence>
<dbReference type="Gene3D" id="1.20.200.10">
    <property type="entry name" value="Fumarase/aspartase (Central domain)"/>
    <property type="match status" value="1"/>
</dbReference>
<keyword evidence="7" id="KW-1185">Reference proteome</keyword>
<dbReference type="OrthoDB" id="9802809at2"/>
<dbReference type="FunFam" id="1.20.200.10:FF:000001">
    <property type="entry name" value="Fumarate hydratase, mitochondrial"/>
    <property type="match status" value="1"/>
</dbReference>
<dbReference type="RefSeq" id="WP_102654248.1">
    <property type="nucleotide sequence ID" value="NZ_PNRF01000031.1"/>
</dbReference>
<protein>
    <recommendedName>
        <fullName evidence="2">fumarate hydratase</fullName>
        <ecNumber evidence="2">4.2.1.2</ecNumber>
    </recommendedName>
</protein>
<dbReference type="EC" id="4.2.1.2" evidence="2"/>
<keyword evidence="3 6" id="KW-0456">Lyase</keyword>
<dbReference type="FunFam" id="1.10.275.10:FF:000001">
    <property type="entry name" value="Fumarate hydratase, mitochondrial"/>
    <property type="match status" value="1"/>
</dbReference>
<sequence>MSKADTVVRHESDAEGVVDIPAHRYWGAQTQRALELFTVGNEKLPSRIVHTFGWHKAAAAYANQQLGCLPHSMAKIVEEASLEVASGLLDDHFPLPLWQTGSGTQTNMNANEVIANRANELQGFPLGSKHPVHPNDHVNRSQSSNDSFPTVMNVAATLAVREDLLPELKRLEAVFTTKAAEFSQAMRIGRTHLNDAVPMLVGQSFDVYRRQIELGIGRIKETLVRLEEVPQGGTAIGTGANAPKGFDTFFCERMSALLSIPIHPAQVKGEAMSAHDALVELSGSLNGLAVTLTKIANDIRLLSAGPRSGIGEYLIPDDGLSSSIMPGKRNATVAEVLIQVCQRVMGSHVTVTHAGASGLFELNVAKPVLIHAVLESIELLTDACGVFRERLLIGLAVDRERLEKNVSMSLMLATGLSPLIGYDKVAEISRKAQKEGTSVRDAALALAYVSPQDFDSYTAPSSMLGPFASVTVPIRSVDEN</sequence>
<evidence type="ECO:0000313" key="7">
    <source>
        <dbReference type="Proteomes" id="UP000235803"/>
    </source>
</evidence>
<dbReference type="InterPro" id="IPR000362">
    <property type="entry name" value="Fumarate_lyase_fam"/>
</dbReference>
<evidence type="ECO:0000256" key="1">
    <source>
        <dbReference type="ARBA" id="ARBA00009084"/>
    </source>
</evidence>
<feature type="domain" description="Fumarase C C-terminal" evidence="5">
    <location>
        <begin position="412"/>
        <end position="464"/>
    </location>
</feature>
<evidence type="ECO:0000256" key="2">
    <source>
        <dbReference type="ARBA" id="ARBA00012921"/>
    </source>
</evidence>
<feature type="domain" description="Fumarate lyase N-terminal" evidence="4">
    <location>
        <begin position="18"/>
        <end position="346"/>
    </location>
</feature>
<dbReference type="GO" id="GO:0006099">
    <property type="term" value="P:tricarboxylic acid cycle"/>
    <property type="evidence" value="ECO:0007669"/>
    <property type="project" value="InterPro"/>
</dbReference>
<evidence type="ECO:0000256" key="3">
    <source>
        <dbReference type="ARBA" id="ARBA00023239"/>
    </source>
</evidence>
<dbReference type="InterPro" id="IPR005677">
    <property type="entry name" value="Fum_hydII"/>
</dbReference>
<dbReference type="InterPro" id="IPR024083">
    <property type="entry name" value="Fumarase/histidase_N"/>
</dbReference>
<dbReference type="InterPro" id="IPR022761">
    <property type="entry name" value="Fumarate_lyase_N"/>
</dbReference>
<dbReference type="InterPro" id="IPR018951">
    <property type="entry name" value="Fumarase_C_C"/>
</dbReference>
<dbReference type="InterPro" id="IPR008948">
    <property type="entry name" value="L-Aspartase-like"/>
</dbReference>
<dbReference type="Pfam" id="PF00206">
    <property type="entry name" value="Lyase_1"/>
    <property type="match status" value="1"/>
</dbReference>
<gene>
    <name evidence="6" type="primary">fumC</name>
    <name evidence="6" type="ORF">C1H69_15265</name>
</gene>
<dbReference type="PANTHER" id="PTHR11444">
    <property type="entry name" value="ASPARTATEAMMONIA/ARGININOSUCCINATE/ADENYLOSUCCINATE LYASE"/>
    <property type="match status" value="1"/>
</dbReference>
<dbReference type="Gene3D" id="1.10.40.30">
    <property type="entry name" value="Fumarase/aspartase (C-terminal domain)"/>
    <property type="match status" value="1"/>
</dbReference>
<dbReference type="Proteomes" id="UP000235803">
    <property type="component" value="Unassembled WGS sequence"/>
</dbReference>
<reference evidence="6 7" key="1">
    <citation type="submission" date="2018-01" db="EMBL/GenBank/DDBJ databases">
        <title>Halomonas endophytica sp. nov., isolated from storage liquid in the stems of Populus euphratica.</title>
        <authorList>
            <person name="Chen C."/>
        </authorList>
    </citation>
    <scope>NUCLEOTIDE SEQUENCE [LARGE SCALE GENOMIC DNA]</scope>
    <source>
        <strain evidence="6 7">MC28</strain>
    </source>
</reference>
<dbReference type="Pfam" id="PF10415">
    <property type="entry name" value="FumaraseC_C"/>
    <property type="match status" value="1"/>
</dbReference>
<accession>A0A2N7U0S4</accession>
<dbReference type="Gene3D" id="1.10.275.10">
    <property type="entry name" value="Fumarase/aspartase (N-terminal domain)"/>
    <property type="match status" value="1"/>
</dbReference>
<dbReference type="FunFam" id="1.10.40.30:FF:000002">
    <property type="entry name" value="Fumarate hydratase class II"/>
    <property type="match status" value="1"/>
</dbReference>